<dbReference type="Proteomes" id="UP001230156">
    <property type="component" value="Unassembled WGS sequence"/>
</dbReference>
<comment type="caution">
    <text evidence="1">The sequence shown here is derived from an EMBL/GenBank/DDBJ whole genome shotgun (WGS) entry which is preliminary data.</text>
</comment>
<gene>
    <name evidence="1" type="ORF">Q8A70_27830</name>
</gene>
<proteinExistence type="predicted"/>
<keyword evidence="2" id="KW-1185">Reference proteome</keyword>
<dbReference type="EMBL" id="JAUYVI010000013">
    <property type="protein sequence ID" value="MDQ7251528.1"/>
    <property type="molecule type" value="Genomic_DNA"/>
</dbReference>
<reference evidence="2" key="1">
    <citation type="submission" date="2023-08" db="EMBL/GenBank/DDBJ databases">
        <title>Rhodospirillaceae gen. nov., a novel taxon isolated from the Yangtze River Yuezi River estuary sludge.</title>
        <authorList>
            <person name="Ruan L."/>
        </authorList>
    </citation>
    <scope>NUCLEOTIDE SEQUENCE [LARGE SCALE GENOMIC DNA]</scope>
    <source>
        <strain evidence="2">R-7</strain>
    </source>
</reference>
<evidence type="ECO:0008006" key="3">
    <source>
        <dbReference type="Google" id="ProtNLM"/>
    </source>
</evidence>
<dbReference type="RefSeq" id="WP_379961982.1">
    <property type="nucleotide sequence ID" value="NZ_JAUYVI010000013.1"/>
</dbReference>
<protein>
    <recommendedName>
        <fullName evidence="3">DUF3486 family protein</fullName>
    </recommendedName>
</protein>
<name>A0ABU0YX88_9PROT</name>
<evidence type="ECO:0000313" key="1">
    <source>
        <dbReference type="EMBL" id="MDQ7251528.1"/>
    </source>
</evidence>
<evidence type="ECO:0000313" key="2">
    <source>
        <dbReference type="Proteomes" id="UP001230156"/>
    </source>
</evidence>
<organism evidence="1 2">
    <name type="scientific">Dongia sedimenti</name>
    <dbReference type="NCBI Taxonomy" id="3064282"/>
    <lineage>
        <taxon>Bacteria</taxon>
        <taxon>Pseudomonadati</taxon>
        <taxon>Pseudomonadota</taxon>
        <taxon>Alphaproteobacteria</taxon>
        <taxon>Rhodospirillales</taxon>
        <taxon>Dongiaceae</taxon>
        <taxon>Dongia</taxon>
    </lineage>
</organism>
<accession>A0ABU0YX88</accession>
<sequence>MAKSTKPTLADLREKLSDTVHAITKAGGASTPEIIAKFKSTNKTLLADLESKLIDLALTKLIDGARRRRLRFDDDTQAELFSSYGKLPESIVVGDGISKQTPQVTGVELIAFLSAPQVRERRQIYPALAKIADAIKKNGIDGSLSLSEALRRIDGRKRN</sequence>